<feature type="transmembrane region" description="Helical" evidence="10">
    <location>
        <begin position="84"/>
        <end position="105"/>
    </location>
</feature>
<dbReference type="GO" id="GO:0042910">
    <property type="term" value="F:xenobiotic transmembrane transporter activity"/>
    <property type="evidence" value="ECO:0007669"/>
    <property type="project" value="InterPro"/>
</dbReference>
<comment type="caution">
    <text evidence="11">The sequence shown here is derived from an EMBL/GenBank/DDBJ whole genome shotgun (WGS) entry which is preliminary data.</text>
</comment>
<feature type="transmembrane region" description="Helical" evidence="10">
    <location>
        <begin position="367"/>
        <end position="389"/>
    </location>
</feature>
<keyword evidence="3" id="KW-0050">Antiport</keyword>
<evidence type="ECO:0000256" key="10">
    <source>
        <dbReference type="SAM" id="Phobius"/>
    </source>
</evidence>
<dbReference type="EMBL" id="JADIMS010000029">
    <property type="protein sequence ID" value="MBO8449777.1"/>
    <property type="molecule type" value="Genomic_DNA"/>
</dbReference>
<dbReference type="InterPro" id="IPR002528">
    <property type="entry name" value="MATE_fam"/>
</dbReference>
<name>A0A9D9HGZ4_9SPIR</name>
<dbReference type="AlphaFoldDB" id="A0A9D9HGZ4"/>
<reference evidence="11" key="2">
    <citation type="journal article" date="2021" name="PeerJ">
        <title>Extensive microbial diversity within the chicken gut microbiome revealed by metagenomics and culture.</title>
        <authorList>
            <person name="Gilroy R."/>
            <person name="Ravi A."/>
            <person name="Getino M."/>
            <person name="Pursley I."/>
            <person name="Horton D.L."/>
            <person name="Alikhan N.F."/>
            <person name="Baker D."/>
            <person name="Gharbi K."/>
            <person name="Hall N."/>
            <person name="Watson M."/>
            <person name="Adriaenssens E.M."/>
            <person name="Foster-Nyarko E."/>
            <person name="Jarju S."/>
            <person name="Secka A."/>
            <person name="Antonio M."/>
            <person name="Oren A."/>
            <person name="Chaudhuri R.R."/>
            <person name="La Ragione R."/>
            <person name="Hildebrand F."/>
            <person name="Pallen M.J."/>
        </authorList>
    </citation>
    <scope>NUCLEOTIDE SEQUENCE</scope>
    <source>
        <strain evidence="11">B3-4054</strain>
    </source>
</reference>
<feature type="transmembrane region" description="Helical" evidence="10">
    <location>
        <begin position="297"/>
        <end position="314"/>
    </location>
</feature>
<feature type="transmembrane region" description="Helical" evidence="10">
    <location>
        <begin position="401"/>
        <end position="421"/>
    </location>
</feature>
<keyword evidence="7" id="KW-0406">Ion transport</keyword>
<evidence type="ECO:0000256" key="8">
    <source>
        <dbReference type="ARBA" id="ARBA00023136"/>
    </source>
</evidence>
<keyword evidence="5 10" id="KW-0812">Transmembrane</keyword>
<accession>A0A9D9HGZ4</accession>
<evidence type="ECO:0000256" key="2">
    <source>
        <dbReference type="ARBA" id="ARBA00022448"/>
    </source>
</evidence>
<evidence type="ECO:0000313" key="12">
    <source>
        <dbReference type="Proteomes" id="UP000823616"/>
    </source>
</evidence>
<evidence type="ECO:0000256" key="9">
    <source>
        <dbReference type="ARBA" id="ARBA00031636"/>
    </source>
</evidence>
<keyword evidence="2" id="KW-0813">Transport</keyword>
<dbReference type="InterPro" id="IPR050222">
    <property type="entry name" value="MATE_MdtK"/>
</dbReference>
<dbReference type="NCBIfam" id="TIGR00797">
    <property type="entry name" value="matE"/>
    <property type="match status" value="1"/>
</dbReference>
<reference evidence="11" key="1">
    <citation type="submission" date="2020-10" db="EMBL/GenBank/DDBJ databases">
        <authorList>
            <person name="Gilroy R."/>
        </authorList>
    </citation>
    <scope>NUCLEOTIDE SEQUENCE</scope>
    <source>
        <strain evidence="11">B3-4054</strain>
    </source>
</reference>
<dbReference type="Proteomes" id="UP000823616">
    <property type="component" value="Unassembled WGS sequence"/>
</dbReference>
<feature type="transmembrane region" description="Helical" evidence="10">
    <location>
        <begin position="51"/>
        <end position="72"/>
    </location>
</feature>
<evidence type="ECO:0000256" key="3">
    <source>
        <dbReference type="ARBA" id="ARBA00022449"/>
    </source>
</evidence>
<dbReference type="PANTHER" id="PTHR43298:SF2">
    <property type="entry name" value="FMN_FAD EXPORTER YEEO-RELATED"/>
    <property type="match status" value="1"/>
</dbReference>
<dbReference type="CDD" id="cd13137">
    <property type="entry name" value="MATE_NorM_like"/>
    <property type="match status" value="1"/>
</dbReference>
<organism evidence="11 12">
    <name type="scientific">Candidatus Avitreponema avistercoris</name>
    <dbReference type="NCBI Taxonomy" id="2840705"/>
    <lineage>
        <taxon>Bacteria</taxon>
        <taxon>Pseudomonadati</taxon>
        <taxon>Spirochaetota</taxon>
        <taxon>Spirochaetia</taxon>
        <taxon>Spirochaetales</taxon>
        <taxon>Candidatus Avitreponema</taxon>
    </lineage>
</organism>
<feature type="transmembrane region" description="Helical" evidence="10">
    <location>
        <begin position="157"/>
        <end position="179"/>
    </location>
</feature>
<gene>
    <name evidence="11" type="ORF">IAA96_01575</name>
</gene>
<dbReference type="PIRSF" id="PIRSF006603">
    <property type="entry name" value="DinF"/>
    <property type="match status" value="1"/>
</dbReference>
<evidence type="ECO:0000256" key="5">
    <source>
        <dbReference type="ARBA" id="ARBA00022692"/>
    </source>
</evidence>
<dbReference type="GO" id="GO:0015297">
    <property type="term" value="F:antiporter activity"/>
    <property type="evidence" value="ECO:0007669"/>
    <property type="project" value="UniProtKB-KW"/>
</dbReference>
<dbReference type="Pfam" id="PF01554">
    <property type="entry name" value="MatE"/>
    <property type="match status" value="2"/>
</dbReference>
<dbReference type="GO" id="GO:0006811">
    <property type="term" value="P:monoatomic ion transport"/>
    <property type="evidence" value="ECO:0007669"/>
    <property type="project" value="UniProtKB-KW"/>
</dbReference>
<keyword evidence="6 10" id="KW-1133">Transmembrane helix</keyword>
<sequence length="462" mass="50149">MFSNRDLLLLIWPLIAEQFLSLTVGMADIVMVGRLGEAAVSGVSLVDNIQILLNNLFSALSTGGAVVCAQYIGKNRPDLSSRAAKQLVYTVSVFSVTLAAAGLLFRNGLLPFVFGKIEADVMQEAQTYFLVMMFALPSIGMYNVCSALFRAQGNSRISMYIAALINVMNIGGNYLGIFVLNLGVLGAAVSTLCSRTVAAAVLFILLYRNKPVQGAEICHAGGSVPDGFRNTQAVSLRGILRIELDGRIIRHILGIGIPNGIENSMFQIGKIVVLSLIATFGTSAIAANAAANTIAGFEVLPGSAIGLAMLTVIGRCAGAGQLKEAERFTWKLMKITYICMLVLNAGILIFARPIISVYGLMPGTEELAWNMLFCHGFFSIFFWPPSFTLPNSLRALNDAKFTMVVSMLSMWFIRIGLSYVLAWTTDAGAMCSWIAMTVDWVFRGAAFFVRFKREKWMKKATI</sequence>
<dbReference type="GO" id="GO:0005886">
    <property type="term" value="C:plasma membrane"/>
    <property type="evidence" value="ECO:0007669"/>
    <property type="project" value="UniProtKB-SubCell"/>
</dbReference>
<feature type="transmembrane region" description="Helical" evidence="10">
    <location>
        <begin position="271"/>
        <end position="291"/>
    </location>
</feature>
<protein>
    <recommendedName>
        <fullName evidence="9">Multidrug-efflux transporter</fullName>
    </recommendedName>
</protein>
<evidence type="ECO:0000256" key="1">
    <source>
        <dbReference type="ARBA" id="ARBA00004651"/>
    </source>
</evidence>
<feature type="transmembrane region" description="Helical" evidence="10">
    <location>
        <begin position="185"/>
        <end position="207"/>
    </location>
</feature>
<feature type="transmembrane region" description="Helical" evidence="10">
    <location>
        <begin position="427"/>
        <end position="449"/>
    </location>
</feature>
<feature type="transmembrane region" description="Helical" evidence="10">
    <location>
        <begin position="335"/>
        <end position="355"/>
    </location>
</feature>
<evidence type="ECO:0000256" key="7">
    <source>
        <dbReference type="ARBA" id="ARBA00023065"/>
    </source>
</evidence>
<evidence type="ECO:0000313" key="11">
    <source>
        <dbReference type="EMBL" id="MBO8449777.1"/>
    </source>
</evidence>
<feature type="transmembrane region" description="Helical" evidence="10">
    <location>
        <begin position="125"/>
        <end position="145"/>
    </location>
</feature>
<keyword evidence="4" id="KW-1003">Cell membrane</keyword>
<comment type="subcellular location">
    <subcellularLocation>
        <location evidence="1">Cell membrane</location>
        <topology evidence="1">Multi-pass membrane protein</topology>
    </subcellularLocation>
</comment>
<dbReference type="InterPro" id="IPR048279">
    <property type="entry name" value="MdtK-like"/>
</dbReference>
<keyword evidence="8 10" id="KW-0472">Membrane</keyword>
<evidence type="ECO:0000256" key="4">
    <source>
        <dbReference type="ARBA" id="ARBA00022475"/>
    </source>
</evidence>
<dbReference type="PANTHER" id="PTHR43298">
    <property type="entry name" value="MULTIDRUG RESISTANCE PROTEIN NORM-RELATED"/>
    <property type="match status" value="1"/>
</dbReference>
<proteinExistence type="predicted"/>
<evidence type="ECO:0000256" key="6">
    <source>
        <dbReference type="ARBA" id="ARBA00022989"/>
    </source>
</evidence>